<gene>
    <name evidence="2" type="ORF">GCM10010968_08900</name>
</gene>
<sequence>MGSAALPPDFPWFHSAPREARVDSVSEAAPARPRAATWAGALLLVEALGMIGVAVYLAIASFGDPIEHLGGGLFLAVLAAGSGLFLAQAGRAMLDGRAWARSAAVVWQVLQLGVALGTFDGGEGPVPLALVLAALAIAGMVLVLRRSVTGWLRREA</sequence>
<evidence type="ECO:0000313" key="3">
    <source>
        <dbReference type="Proteomes" id="UP000626982"/>
    </source>
</evidence>
<feature type="transmembrane region" description="Helical" evidence="1">
    <location>
        <begin position="125"/>
        <end position="144"/>
    </location>
</feature>
<dbReference type="Proteomes" id="UP000626982">
    <property type="component" value="Unassembled WGS sequence"/>
</dbReference>
<evidence type="ECO:0000313" key="2">
    <source>
        <dbReference type="EMBL" id="GGN80751.1"/>
    </source>
</evidence>
<accession>A0ABQ2KFK8</accession>
<feature type="transmembrane region" description="Helical" evidence="1">
    <location>
        <begin position="41"/>
        <end position="63"/>
    </location>
</feature>
<keyword evidence="3" id="KW-1185">Reference proteome</keyword>
<evidence type="ECO:0000256" key="1">
    <source>
        <dbReference type="SAM" id="Phobius"/>
    </source>
</evidence>
<keyword evidence="1" id="KW-0472">Membrane</keyword>
<comment type="caution">
    <text evidence="2">The sequence shown here is derived from an EMBL/GenBank/DDBJ whole genome shotgun (WGS) entry which is preliminary data.</text>
</comment>
<protein>
    <submittedName>
        <fullName evidence="2">Uncharacterized protein</fullName>
    </submittedName>
</protein>
<dbReference type="EMBL" id="BMLM01000001">
    <property type="protein sequence ID" value="GGN80751.1"/>
    <property type="molecule type" value="Genomic_DNA"/>
</dbReference>
<name>A0ABQ2KFK8_9MICO</name>
<organism evidence="2 3">
    <name type="scientific">Agrococcus terreus</name>
    <dbReference type="NCBI Taxonomy" id="574649"/>
    <lineage>
        <taxon>Bacteria</taxon>
        <taxon>Bacillati</taxon>
        <taxon>Actinomycetota</taxon>
        <taxon>Actinomycetes</taxon>
        <taxon>Micrococcales</taxon>
        <taxon>Microbacteriaceae</taxon>
        <taxon>Agrococcus</taxon>
    </lineage>
</organism>
<proteinExistence type="predicted"/>
<feature type="transmembrane region" description="Helical" evidence="1">
    <location>
        <begin position="69"/>
        <end position="87"/>
    </location>
</feature>
<keyword evidence="1" id="KW-0812">Transmembrane</keyword>
<keyword evidence="1" id="KW-1133">Transmembrane helix</keyword>
<reference evidence="3" key="1">
    <citation type="journal article" date="2019" name="Int. J. Syst. Evol. Microbiol.">
        <title>The Global Catalogue of Microorganisms (GCM) 10K type strain sequencing project: providing services to taxonomists for standard genome sequencing and annotation.</title>
        <authorList>
            <consortium name="The Broad Institute Genomics Platform"/>
            <consortium name="The Broad Institute Genome Sequencing Center for Infectious Disease"/>
            <person name="Wu L."/>
            <person name="Ma J."/>
        </authorList>
    </citation>
    <scope>NUCLEOTIDE SEQUENCE [LARGE SCALE GENOMIC DNA]</scope>
    <source>
        <strain evidence="3">CGMCC 1.6960</strain>
    </source>
</reference>